<dbReference type="HOGENOM" id="CLU_2410303_0_0_11"/>
<dbReference type="Proteomes" id="UP000019150">
    <property type="component" value="Chromosome"/>
</dbReference>
<name>W5T6S1_9NOCA</name>
<evidence type="ECO:0000313" key="1">
    <source>
        <dbReference type="EMBL" id="AHH15020.1"/>
    </source>
</evidence>
<sequence length="92" mass="10494">MWNEYDLCAALTIRDYLDVAIDMLPIALAAKVSEYVRGPDSRFRAVTVADSGNRMAAIAQVDPTGRGWWWYRVPDSGPILEDLARWDRFESE</sequence>
<proteinExistence type="predicted"/>
<accession>W5T6S1</accession>
<keyword evidence="2" id="KW-1185">Reference proteome</keyword>
<dbReference type="AlphaFoldDB" id="W5T6S1"/>
<dbReference type="KEGG" id="nno:NONO_c02030"/>
<dbReference type="PATRIC" id="fig|1415166.3.peg.195"/>
<protein>
    <submittedName>
        <fullName evidence="1">Uncharacterized protein</fullName>
    </submittedName>
</protein>
<dbReference type="eggNOG" id="ENOG50325MP">
    <property type="taxonomic scope" value="Bacteria"/>
</dbReference>
<evidence type="ECO:0000313" key="2">
    <source>
        <dbReference type="Proteomes" id="UP000019150"/>
    </source>
</evidence>
<reference evidence="1 2" key="1">
    <citation type="journal article" date="2014" name="Appl. Environ. Microbiol.">
        <title>Insights into the Microbial Degradation of Rubber and Gutta-Percha by Analysis of the Complete Genome of Nocardia nova SH22a.</title>
        <authorList>
            <person name="Luo Q."/>
            <person name="Hiessl S."/>
            <person name="Poehlein A."/>
            <person name="Daniel R."/>
            <person name="Steinbuchel A."/>
        </authorList>
    </citation>
    <scope>NUCLEOTIDE SEQUENCE [LARGE SCALE GENOMIC DNA]</scope>
    <source>
        <strain evidence="1">SH22a</strain>
    </source>
</reference>
<gene>
    <name evidence="1" type="ORF">NONO_c02030</name>
</gene>
<dbReference type="EMBL" id="CP006850">
    <property type="protein sequence ID" value="AHH15020.1"/>
    <property type="molecule type" value="Genomic_DNA"/>
</dbReference>
<organism evidence="1 2">
    <name type="scientific">Nocardia nova SH22a</name>
    <dbReference type="NCBI Taxonomy" id="1415166"/>
    <lineage>
        <taxon>Bacteria</taxon>
        <taxon>Bacillati</taxon>
        <taxon>Actinomycetota</taxon>
        <taxon>Actinomycetes</taxon>
        <taxon>Mycobacteriales</taxon>
        <taxon>Nocardiaceae</taxon>
        <taxon>Nocardia</taxon>
    </lineage>
</organism>